<name>A0ABQ4NHB2_9RHOB</name>
<organism evidence="2 3">
    <name type="scientific">Jannaschia pagri</name>
    <dbReference type="NCBI Taxonomy" id="2829797"/>
    <lineage>
        <taxon>Bacteria</taxon>
        <taxon>Pseudomonadati</taxon>
        <taxon>Pseudomonadota</taxon>
        <taxon>Alphaproteobacteria</taxon>
        <taxon>Rhodobacterales</taxon>
        <taxon>Roseobacteraceae</taxon>
        <taxon>Jannaschia</taxon>
    </lineage>
</organism>
<keyword evidence="2" id="KW-0132">Cell division</keyword>
<sequence>MSAAQRALATVLELLIGDRQADRAVPPTGFTVWLTVLTAGAMAFLAVFALALTLATGRLADRWADSLAQAVTIRISAPAEQRQAQTDAVLRILETTPGVASARALQTTEQAALLEPWLGPDLPIDRLPLPRLVEVVGDDLDAQGLRLRLAAEVPGAILDDHTRWRAPLVEAASRLRLLGWTALILIAGMLGAMVTLGAQAALAANTEVIRVLRLVGARDAYVARAFTRRFTLRALTGAAGGALLGTLAVAALPSTDAAGGFLTGLSFAGWGWLLPLLIPPFAAITAFAATRRAALRALARFE</sequence>
<keyword evidence="3" id="KW-1185">Reference proteome</keyword>
<dbReference type="PANTHER" id="PTHR47755:SF1">
    <property type="entry name" value="CELL DIVISION PROTEIN FTSX"/>
    <property type="match status" value="1"/>
</dbReference>
<feature type="transmembrane region" description="Helical" evidence="1">
    <location>
        <begin position="272"/>
        <end position="290"/>
    </location>
</feature>
<comment type="caution">
    <text evidence="2">The sequence shown here is derived from an EMBL/GenBank/DDBJ whole genome shotgun (WGS) entry which is preliminary data.</text>
</comment>
<keyword evidence="2" id="KW-0131">Cell cycle</keyword>
<dbReference type="Proteomes" id="UP000786693">
    <property type="component" value="Unassembled WGS sequence"/>
</dbReference>
<gene>
    <name evidence="2" type="ORF">JANAI62_04520</name>
</gene>
<dbReference type="EMBL" id="BPFH01000001">
    <property type="protein sequence ID" value="GIT93829.1"/>
    <property type="molecule type" value="Genomic_DNA"/>
</dbReference>
<dbReference type="RefSeq" id="WP_255576080.1">
    <property type="nucleotide sequence ID" value="NZ_BPFH01000001.1"/>
</dbReference>
<keyword evidence="1" id="KW-0812">Transmembrane</keyword>
<feature type="transmembrane region" description="Helical" evidence="1">
    <location>
        <begin position="177"/>
        <end position="202"/>
    </location>
</feature>
<keyword evidence="1" id="KW-1133">Transmembrane helix</keyword>
<accession>A0ABQ4NHB2</accession>
<feature type="transmembrane region" description="Helical" evidence="1">
    <location>
        <begin position="31"/>
        <end position="55"/>
    </location>
</feature>
<dbReference type="GO" id="GO:0051301">
    <property type="term" value="P:cell division"/>
    <property type="evidence" value="ECO:0007669"/>
    <property type="project" value="UniProtKB-KW"/>
</dbReference>
<protein>
    <submittedName>
        <fullName evidence="2">Cell division protein FtsX</fullName>
    </submittedName>
</protein>
<dbReference type="InterPro" id="IPR004513">
    <property type="entry name" value="FtsX"/>
</dbReference>
<evidence type="ECO:0000256" key="1">
    <source>
        <dbReference type="SAM" id="Phobius"/>
    </source>
</evidence>
<proteinExistence type="predicted"/>
<evidence type="ECO:0000313" key="2">
    <source>
        <dbReference type="EMBL" id="GIT93829.1"/>
    </source>
</evidence>
<dbReference type="PANTHER" id="PTHR47755">
    <property type="entry name" value="CELL DIVISION PROTEIN FTSX"/>
    <property type="match status" value="1"/>
</dbReference>
<keyword evidence="1" id="KW-0472">Membrane</keyword>
<feature type="transmembrane region" description="Helical" evidence="1">
    <location>
        <begin position="234"/>
        <end position="252"/>
    </location>
</feature>
<reference evidence="2 3" key="1">
    <citation type="submission" date="2021-05" db="EMBL/GenBank/DDBJ databases">
        <title>Bacteria Genome sequencing.</title>
        <authorList>
            <person name="Takabe Y."/>
            <person name="Nakajima Y."/>
            <person name="Suzuki S."/>
            <person name="Shiozaki T."/>
        </authorList>
    </citation>
    <scope>NUCLEOTIDE SEQUENCE [LARGE SCALE GENOMIC DNA]</scope>
    <source>
        <strain evidence="2 3">AI_62</strain>
    </source>
</reference>
<evidence type="ECO:0000313" key="3">
    <source>
        <dbReference type="Proteomes" id="UP000786693"/>
    </source>
</evidence>